<dbReference type="FunCoup" id="A0A1U8BBG1">
    <property type="interactions" value="579"/>
</dbReference>
<name>A0A1U8BBG1_NELNU</name>
<dbReference type="OrthoDB" id="1729737at2759"/>
<proteinExistence type="predicted"/>
<sequence>MSFQMVDYFVESVEDGLRLSKRIYFGKDRSVSPPRPASMDKSLHQTYLPTAPMVYAVVSDPAIVDNPDLPSYQPYVHGKCDPPALIPLQMNGIAVEADCYLGTAFVTVSGSWRVHCIMGSRNCDCRLAIPMSERGSVLGVEVDVIRKSYRTQLIKMEENMDIVKVSKVKDGGFLKPHIFTMTIPEIDGGSNLSIKFSWSQKLLYNDGQFSLNIPFSFPEYVSPAGKKIPKREKIQLNVNAGSEMEVLCRTSSHPLKEIRRQAGRLGFSYEADVLAWSSVDFTFSYMICSSGIHGSLLLQPPLINDFDQREMFFFYLFPGNDQNRKVFRKAVVFVVDISGSMQGRPLESVKNGLCASLSELNPEDSFNIIAFNGETYLFSPSMEMATKEAIQNASQWISVKFVAGGGTSILLPLNQAIEMLSKTCDSIPLIFLITDGSVEDERHICEVMKTKLKNRGSMSPRISTFGIGAYCNHYFLQMLALIGRGHYDAAYDIDLIYAQLQKLLGTASSIILANISIDALEQLDGLEVYPYHLPDLLSGCPLIVSGRYQGSFPHPVKVRGILGDMSSFTIDLKVQKSKDIPLDKVSAKNQIDLLTTQAWFSESKPIEEKVAKMSLRIGFPSEYTRMVLLQTEIGKKVTESFGSEEILNKIDLAKLVKSKGYDITLLPSLGMGFGNLAATADNTPLEPGEISIEPVEIFVKAASNCCGKLANDCCCLCCIRACSKVNNECATVLLQLGAALSYLGCFICCSGND</sequence>
<dbReference type="SMART" id="SM00327">
    <property type="entry name" value="VWA"/>
    <property type="match status" value="1"/>
</dbReference>
<dbReference type="AlphaFoldDB" id="A0A1U8BBG1"/>
<accession>A0A1U8BBG1</accession>
<evidence type="ECO:0000313" key="3">
    <source>
        <dbReference type="RefSeq" id="XP_010273853.1"/>
    </source>
</evidence>
<evidence type="ECO:0000313" key="2">
    <source>
        <dbReference type="Proteomes" id="UP000189703"/>
    </source>
</evidence>
<dbReference type="InterPro" id="IPR036465">
    <property type="entry name" value="vWFA_dom_sf"/>
</dbReference>
<dbReference type="InterPro" id="IPR002035">
    <property type="entry name" value="VWF_A"/>
</dbReference>
<feature type="domain" description="VWFA" evidence="1">
    <location>
        <begin position="330"/>
        <end position="507"/>
    </location>
</feature>
<dbReference type="Pfam" id="PF13768">
    <property type="entry name" value="VWA_3"/>
    <property type="match status" value="1"/>
</dbReference>
<dbReference type="PANTHER" id="PTHR46503:SF1">
    <property type="entry name" value="INTER-ALPHA-TRYPSIN INHIBITOR HEAVY CHAIN-LIKE PROTEIN"/>
    <property type="match status" value="1"/>
</dbReference>
<organism evidence="2 3">
    <name type="scientific">Nelumbo nucifera</name>
    <name type="common">Sacred lotus</name>
    <dbReference type="NCBI Taxonomy" id="4432"/>
    <lineage>
        <taxon>Eukaryota</taxon>
        <taxon>Viridiplantae</taxon>
        <taxon>Streptophyta</taxon>
        <taxon>Embryophyta</taxon>
        <taxon>Tracheophyta</taxon>
        <taxon>Spermatophyta</taxon>
        <taxon>Magnoliopsida</taxon>
        <taxon>Proteales</taxon>
        <taxon>Nelumbonaceae</taxon>
        <taxon>Nelumbo</taxon>
    </lineage>
</organism>
<dbReference type="RefSeq" id="XP_010273853.1">
    <property type="nucleotide sequence ID" value="XM_010275551.2"/>
</dbReference>
<dbReference type="InParanoid" id="A0A1U8BBG1"/>
<gene>
    <name evidence="3" type="primary">LOC104609280</name>
</gene>
<dbReference type="PANTHER" id="PTHR46503">
    <property type="entry name" value="INTER-ALPHA-TRYPSIN INHIBITOR HEAVY CHAIN-LIKE PROTEIN"/>
    <property type="match status" value="1"/>
</dbReference>
<dbReference type="SUPFAM" id="SSF53300">
    <property type="entry name" value="vWA-like"/>
    <property type="match status" value="1"/>
</dbReference>
<dbReference type="Proteomes" id="UP000189703">
    <property type="component" value="Unplaced"/>
</dbReference>
<dbReference type="STRING" id="4432.A0A1U8BBG1"/>
<keyword evidence="2" id="KW-1185">Reference proteome</keyword>
<dbReference type="CDD" id="cd01461">
    <property type="entry name" value="vWA_interalpha_trypsin_inhibitor"/>
    <property type="match status" value="1"/>
</dbReference>
<dbReference type="PROSITE" id="PS50234">
    <property type="entry name" value="VWFA"/>
    <property type="match status" value="1"/>
</dbReference>
<dbReference type="GeneID" id="104609280"/>
<dbReference type="eggNOG" id="ENOG502QSCC">
    <property type="taxonomic scope" value="Eukaryota"/>
</dbReference>
<reference evidence="3" key="1">
    <citation type="submission" date="2025-08" db="UniProtKB">
        <authorList>
            <consortium name="RefSeq"/>
        </authorList>
    </citation>
    <scope>IDENTIFICATION</scope>
</reference>
<dbReference type="Gene3D" id="3.40.50.410">
    <property type="entry name" value="von Willebrand factor, type A domain"/>
    <property type="match status" value="1"/>
</dbReference>
<protein>
    <submittedName>
        <fullName evidence="3">Inter-alpha-trypsin inhibitor heavy chain H3-like isoform X1</fullName>
    </submittedName>
</protein>
<evidence type="ECO:0000259" key="1">
    <source>
        <dbReference type="PROSITE" id="PS50234"/>
    </source>
</evidence>
<dbReference type="OMA" id="KNAMYTA"/>
<dbReference type="KEGG" id="nnu:104609280"/>